<accession>A0A8J6JJG8</accession>
<keyword evidence="1 6" id="KW-0963">Cytoplasm</keyword>
<dbReference type="SUPFAM" id="SSF46929">
    <property type="entry name" value="DNA helicase RuvA subunit, C-terminal domain"/>
    <property type="match status" value="1"/>
</dbReference>
<evidence type="ECO:0000256" key="4">
    <source>
        <dbReference type="ARBA" id="ARBA00023172"/>
    </source>
</evidence>
<dbReference type="GO" id="GO:0048476">
    <property type="term" value="C:Holliday junction resolvase complex"/>
    <property type="evidence" value="ECO:0007669"/>
    <property type="project" value="UniProtKB-UniRule"/>
</dbReference>
<dbReference type="GO" id="GO:0005524">
    <property type="term" value="F:ATP binding"/>
    <property type="evidence" value="ECO:0007669"/>
    <property type="project" value="InterPro"/>
</dbReference>
<dbReference type="Gene3D" id="1.10.150.20">
    <property type="entry name" value="5' to 3' exonuclease, C-terminal subdomain"/>
    <property type="match status" value="1"/>
</dbReference>
<dbReference type="GO" id="GO:0009379">
    <property type="term" value="C:Holliday junction helicase complex"/>
    <property type="evidence" value="ECO:0007669"/>
    <property type="project" value="InterPro"/>
</dbReference>
<dbReference type="Pfam" id="PF07499">
    <property type="entry name" value="RuvA_C"/>
    <property type="match status" value="1"/>
</dbReference>
<dbReference type="EMBL" id="JACOPQ010000002">
    <property type="protein sequence ID" value="MBC5735854.1"/>
    <property type="molecule type" value="Genomic_DNA"/>
</dbReference>
<dbReference type="Pfam" id="PF01330">
    <property type="entry name" value="RuvA_N"/>
    <property type="match status" value="1"/>
</dbReference>
<evidence type="ECO:0000256" key="1">
    <source>
        <dbReference type="ARBA" id="ARBA00022490"/>
    </source>
</evidence>
<comment type="caution">
    <text evidence="8">The sequence shown here is derived from an EMBL/GenBank/DDBJ whole genome shotgun (WGS) entry which is preliminary data.</text>
</comment>
<protein>
    <recommendedName>
        <fullName evidence="6">Holliday junction branch migration complex subunit RuvA</fullName>
    </recommendedName>
</protein>
<dbReference type="SUPFAM" id="SSF47781">
    <property type="entry name" value="RuvA domain 2-like"/>
    <property type="match status" value="1"/>
</dbReference>
<comment type="similarity">
    <text evidence="6">Belongs to the RuvA family.</text>
</comment>
<keyword evidence="4 6" id="KW-0233">DNA recombination</keyword>
<dbReference type="InterPro" id="IPR010994">
    <property type="entry name" value="RuvA_2-like"/>
</dbReference>
<keyword evidence="5 6" id="KW-0234">DNA repair</keyword>
<dbReference type="InterPro" id="IPR011114">
    <property type="entry name" value="RuvA_C"/>
</dbReference>
<keyword evidence="3 6" id="KW-0238">DNA-binding</keyword>
<dbReference type="GO" id="GO:0009378">
    <property type="term" value="F:four-way junction helicase activity"/>
    <property type="evidence" value="ECO:0007669"/>
    <property type="project" value="InterPro"/>
</dbReference>
<dbReference type="Gene3D" id="1.10.8.10">
    <property type="entry name" value="DNA helicase RuvA subunit, C-terminal domain"/>
    <property type="match status" value="1"/>
</dbReference>
<dbReference type="Gene3D" id="2.40.50.140">
    <property type="entry name" value="Nucleic acid-binding proteins"/>
    <property type="match status" value="1"/>
</dbReference>
<dbReference type="CDD" id="cd14332">
    <property type="entry name" value="UBA_RuvA_C"/>
    <property type="match status" value="1"/>
</dbReference>
<dbReference type="NCBIfam" id="TIGR00084">
    <property type="entry name" value="ruvA"/>
    <property type="match status" value="1"/>
</dbReference>
<feature type="region of interest" description="Flexible linker" evidence="6">
    <location>
        <begin position="137"/>
        <end position="149"/>
    </location>
</feature>
<dbReference type="InterPro" id="IPR013849">
    <property type="entry name" value="DNA_helicase_Holl-junc_RuvA_I"/>
</dbReference>
<evidence type="ECO:0000256" key="3">
    <source>
        <dbReference type="ARBA" id="ARBA00023125"/>
    </source>
</evidence>
<dbReference type="SUPFAM" id="SSF50249">
    <property type="entry name" value="Nucleic acid-binding proteins"/>
    <property type="match status" value="1"/>
</dbReference>
<evidence type="ECO:0000313" key="9">
    <source>
        <dbReference type="Proteomes" id="UP000607645"/>
    </source>
</evidence>
<dbReference type="GO" id="GO:0006310">
    <property type="term" value="P:DNA recombination"/>
    <property type="evidence" value="ECO:0007669"/>
    <property type="project" value="UniProtKB-UniRule"/>
</dbReference>
<dbReference type="RefSeq" id="WP_155146445.1">
    <property type="nucleotide sequence ID" value="NZ_JACOPQ010000002.1"/>
</dbReference>
<evidence type="ECO:0000256" key="5">
    <source>
        <dbReference type="ARBA" id="ARBA00023204"/>
    </source>
</evidence>
<comment type="domain">
    <text evidence="6">Has three domains with a flexible linker between the domains II and III and assumes an 'L' shape. Domain III is highly mobile and contacts RuvB.</text>
</comment>
<dbReference type="SMART" id="SM00278">
    <property type="entry name" value="HhH1"/>
    <property type="match status" value="2"/>
</dbReference>
<dbReference type="InterPro" id="IPR000085">
    <property type="entry name" value="RuvA"/>
</dbReference>
<evidence type="ECO:0000256" key="2">
    <source>
        <dbReference type="ARBA" id="ARBA00022763"/>
    </source>
</evidence>
<comment type="function">
    <text evidence="6">The RuvA-RuvB-RuvC complex processes Holliday junction (HJ) DNA during genetic recombination and DNA repair, while the RuvA-RuvB complex plays an important role in the rescue of blocked DNA replication forks via replication fork reversal (RFR). RuvA specifically binds to HJ cruciform DNA, conferring on it an open structure. The RuvB hexamer acts as an ATP-dependent pump, pulling dsDNA into and through the RuvAB complex. HJ branch migration allows RuvC to scan DNA until it finds its consensus sequence, where it cleaves and resolves the cruciform DNA.</text>
</comment>
<keyword evidence="9" id="KW-1185">Reference proteome</keyword>
<reference evidence="8" key="1">
    <citation type="submission" date="2020-08" db="EMBL/GenBank/DDBJ databases">
        <title>Genome public.</title>
        <authorList>
            <person name="Liu C."/>
            <person name="Sun Q."/>
        </authorList>
    </citation>
    <scope>NUCLEOTIDE SEQUENCE</scope>
    <source>
        <strain evidence="8">NSJ-52</strain>
    </source>
</reference>
<evidence type="ECO:0000313" key="8">
    <source>
        <dbReference type="EMBL" id="MBC5735854.1"/>
    </source>
</evidence>
<feature type="region of interest" description="Domain III" evidence="6">
    <location>
        <begin position="150"/>
        <end position="201"/>
    </location>
</feature>
<dbReference type="Proteomes" id="UP000607645">
    <property type="component" value="Unassembled WGS sequence"/>
</dbReference>
<organism evidence="8 9">
    <name type="scientific">Lawsonibacter faecis</name>
    <dbReference type="NCBI Taxonomy" id="2763052"/>
    <lineage>
        <taxon>Bacteria</taxon>
        <taxon>Bacillati</taxon>
        <taxon>Bacillota</taxon>
        <taxon>Clostridia</taxon>
        <taxon>Eubacteriales</taxon>
        <taxon>Oscillospiraceae</taxon>
        <taxon>Lawsonibacter</taxon>
    </lineage>
</organism>
<evidence type="ECO:0000259" key="7">
    <source>
        <dbReference type="SMART" id="SM00278"/>
    </source>
</evidence>
<keyword evidence="2 6" id="KW-0227">DNA damage</keyword>
<evidence type="ECO:0000256" key="6">
    <source>
        <dbReference type="HAMAP-Rule" id="MF_00031"/>
    </source>
</evidence>
<comment type="subcellular location">
    <subcellularLocation>
        <location evidence="6">Cytoplasm</location>
    </subcellularLocation>
</comment>
<dbReference type="GO" id="GO:0000400">
    <property type="term" value="F:four-way junction DNA binding"/>
    <property type="evidence" value="ECO:0007669"/>
    <property type="project" value="UniProtKB-UniRule"/>
</dbReference>
<dbReference type="HAMAP" id="MF_00031">
    <property type="entry name" value="DNA_HJ_migration_RuvA"/>
    <property type="match status" value="1"/>
</dbReference>
<sequence length="201" mass="21229">MFYYVKGPVAHVAPYLAVIDCGGVGYACHTTNNTLSYLKKGETAKLFTHLNVREDVMELYGFATENELNCFRLLIGVSGVGPKAALSILSATTPEGLAMSIITGDEKSLTVAQGIGKKIAQRIILELKDKLAKGQISASGGESYGGTGVTVIPQNKASEAAAALAVLGYSQAEVAVALKGVDVESLELEEIIRHALKRMVK</sequence>
<gene>
    <name evidence="6 8" type="primary">ruvA</name>
    <name evidence="8" type="ORF">H8S62_02355</name>
</gene>
<dbReference type="InterPro" id="IPR003583">
    <property type="entry name" value="Hlx-hairpin-Hlx_DNA-bd_motif"/>
</dbReference>
<comment type="caution">
    <text evidence="6">Lacks conserved residue(s) required for the propagation of feature annotation.</text>
</comment>
<dbReference type="Pfam" id="PF14520">
    <property type="entry name" value="HHH_5"/>
    <property type="match status" value="1"/>
</dbReference>
<dbReference type="InterPro" id="IPR012340">
    <property type="entry name" value="NA-bd_OB-fold"/>
</dbReference>
<dbReference type="GO" id="GO:0006281">
    <property type="term" value="P:DNA repair"/>
    <property type="evidence" value="ECO:0007669"/>
    <property type="project" value="UniProtKB-UniRule"/>
</dbReference>
<comment type="subunit">
    <text evidence="6">Homotetramer. Forms an RuvA(8)-RuvB(12)-Holliday junction (HJ) complex. HJ DNA is sandwiched between 2 RuvA tetramers; dsDNA enters through RuvA and exits via RuvB. An RuvB hexamer assembles on each DNA strand where it exits the tetramer. Each RuvB hexamer is contacted by two RuvA subunits (via domain III) on 2 adjacent RuvB subunits; this complex drives branch migration. In the full resolvosome a probable DNA-RuvA(4)-RuvB(12)-RuvC(2) complex forms which resolves the HJ.</text>
</comment>
<name>A0A8J6JJG8_9FIRM</name>
<dbReference type="AlphaFoldDB" id="A0A8J6JJG8"/>
<proteinExistence type="inferred from homology"/>
<dbReference type="GO" id="GO:0005737">
    <property type="term" value="C:cytoplasm"/>
    <property type="evidence" value="ECO:0007669"/>
    <property type="project" value="UniProtKB-SubCell"/>
</dbReference>
<dbReference type="InterPro" id="IPR036267">
    <property type="entry name" value="RuvA_C_sf"/>
</dbReference>
<feature type="domain" description="Helix-hairpin-helix DNA-binding motif class 1" evidence="7">
    <location>
        <begin position="107"/>
        <end position="126"/>
    </location>
</feature>
<feature type="domain" description="Helix-hairpin-helix DNA-binding motif class 1" evidence="7">
    <location>
        <begin position="72"/>
        <end position="91"/>
    </location>
</feature>